<dbReference type="AlphaFoldDB" id="A0A2S2R8S6"/>
<dbReference type="EMBL" id="GGMS01016887">
    <property type="protein sequence ID" value="MBY86090.1"/>
    <property type="molecule type" value="Transcribed_RNA"/>
</dbReference>
<gene>
    <name evidence="3" type="ORF">g.43649</name>
</gene>
<feature type="chain" id="PRO_5015778186" description="Endonuclease/exonuclease/phosphatase domain-containing protein" evidence="1">
    <location>
        <begin position="24"/>
        <end position="133"/>
    </location>
</feature>
<evidence type="ECO:0000256" key="1">
    <source>
        <dbReference type="SAM" id="SignalP"/>
    </source>
</evidence>
<dbReference type="InterPro" id="IPR005135">
    <property type="entry name" value="Endo/exonuclease/phosphatase"/>
</dbReference>
<dbReference type="Gene3D" id="3.60.10.10">
    <property type="entry name" value="Endonuclease/exonuclease/phosphatase"/>
    <property type="match status" value="1"/>
</dbReference>
<feature type="signal peptide" evidence="1">
    <location>
        <begin position="1"/>
        <end position="23"/>
    </location>
</feature>
<dbReference type="Pfam" id="PF14529">
    <property type="entry name" value="Exo_endo_phos_2"/>
    <property type="match status" value="1"/>
</dbReference>
<keyword evidence="1" id="KW-0732">Signal</keyword>
<protein>
    <recommendedName>
        <fullName evidence="2">Endonuclease/exonuclease/phosphatase domain-containing protein</fullName>
    </recommendedName>
</protein>
<dbReference type="GO" id="GO:0003824">
    <property type="term" value="F:catalytic activity"/>
    <property type="evidence" value="ECO:0007669"/>
    <property type="project" value="InterPro"/>
</dbReference>
<organism evidence="3">
    <name type="scientific">Sipha flava</name>
    <name type="common">yellow sugarcane aphid</name>
    <dbReference type="NCBI Taxonomy" id="143950"/>
    <lineage>
        <taxon>Eukaryota</taxon>
        <taxon>Metazoa</taxon>
        <taxon>Ecdysozoa</taxon>
        <taxon>Arthropoda</taxon>
        <taxon>Hexapoda</taxon>
        <taxon>Insecta</taxon>
        <taxon>Pterygota</taxon>
        <taxon>Neoptera</taxon>
        <taxon>Paraneoptera</taxon>
        <taxon>Hemiptera</taxon>
        <taxon>Sternorrhyncha</taxon>
        <taxon>Aphidomorpha</taxon>
        <taxon>Aphidoidea</taxon>
        <taxon>Aphididae</taxon>
        <taxon>Sipha</taxon>
    </lineage>
</organism>
<sequence length="133" mass="14933">MDLWQLLFNFISLFSLLCGDINSFHPSWGSSYSSSRVINIYNTVNSLGLCILNNGSCTHIGHLGSNASVIDLSFSSPDLVWYTTWFTLDDLNGSDHIPILITINSSRNSNYPIFNQTTESSFNYSLYFNLNKA</sequence>
<accession>A0A2S2R8S6</accession>
<dbReference type="SUPFAM" id="SSF56219">
    <property type="entry name" value="DNase I-like"/>
    <property type="match status" value="1"/>
</dbReference>
<proteinExistence type="predicted"/>
<dbReference type="OrthoDB" id="10051347at2759"/>
<evidence type="ECO:0000259" key="2">
    <source>
        <dbReference type="Pfam" id="PF14529"/>
    </source>
</evidence>
<evidence type="ECO:0000313" key="3">
    <source>
        <dbReference type="EMBL" id="MBY86090.1"/>
    </source>
</evidence>
<name>A0A2S2R8S6_9HEMI</name>
<dbReference type="InterPro" id="IPR036691">
    <property type="entry name" value="Endo/exonu/phosph_ase_sf"/>
</dbReference>
<feature type="domain" description="Endonuclease/exonuclease/phosphatase" evidence="2">
    <location>
        <begin position="15"/>
        <end position="99"/>
    </location>
</feature>
<reference evidence="3" key="1">
    <citation type="submission" date="2018-04" db="EMBL/GenBank/DDBJ databases">
        <title>Transcriptome assembly of Sipha flava.</title>
        <authorList>
            <person name="Scully E.D."/>
            <person name="Geib S.M."/>
            <person name="Palmer N.A."/>
            <person name="Koch K."/>
            <person name="Bradshaw J."/>
            <person name="Heng-Moss T."/>
            <person name="Sarath G."/>
        </authorList>
    </citation>
    <scope>NUCLEOTIDE SEQUENCE</scope>
</reference>